<feature type="transmembrane region" description="Helical" evidence="5">
    <location>
        <begin position="258"/>
        <end position="280"/>
    </location>
</feature>
<dbReference type="Proteomes" id="UP001158066">
    <property type="component" value="Unassembled WGS sequence"/>
</dbReference>
<sequence length="318" mass="33654">MRQAAKLISRYFGLLIIAAMLLGFAVPGMFSWVVSRFMGQPVINLLLGVIMFGMGMTLTVADFKLVLERPLDVLKGTAAQFIIMPLIAFGLSMAFGLEEALMVGVVLVGTCPGGTASNVITFMAGGDVALSVTMTTVSTLLAPFLTPAITYLLIQQSVSFSPVSMFVNIVQVVLVPILLGLVIRSVLKESVKVVETYMPALSTLCIASIVGGVIGANATRIMESLGMIVVVVMLHNLLGYALGFLVGRLTGMERRKCVTLAVEVGMQNSGLAASLAAGQFATMPLAAVPAALFSAWHNISGSIFAWLVKSRESKTEEQ</sequence>
<name>A0AA45WVP3_9CLOT</name>
<keyword evidence="2 5" id="KW-0812">Transmembrane</keyword>
<dbReference type="EMBL" id="FXUF01000005">
    <property type="protein sequence ID" value="SMP54829.1"/>
    <property type="molecule type" value="Genomic_DNA"/>
</dbReference>
<feature type="transmembrane region" description="Helical" evidence="5">
    <location>
        <begin position="12"/>
        <end position="30"/>
    </location>
</feature>
<dbReference type="InterPro" id="IPR038770">
    <property type="entry name" value="Na+/solute_symporter_sf"/>
</dbReference>
<dbReference type="InterPro" id="IPR002657">
    <property type="entry name" value="BilAc:Na_symport/Acr3"/>
</dbReference>
<proteinExistence type="predicted"/>
<comment type="caution">
    <text evidence="6">The sequence shown here is derived from an EMBL/GenBank/DDBJ whole genome shotgun (WGS) entry which is preliminary data.</text>
</comment>
<comment type="subcellular location">
    <subcellularLocation>
        <location evidence="1">Membrane</location>
        <topology evidence="1">Multi-pass membrane protein</topology>
    </subcellularLocation>
</comment>
<evidence type="ECO:0000256" key="2">
    <source>
        <dbReference type="ARBA" id="ARBA00022692"/>
    </source>
</evidence>
<feature type="transmembrane region" description="Helical" evidence="5">
    <location>
        <begin position="286"/>
        <end position="308"/>
    </location>
</feature>
<feature type="transmembrane region" description="Helical" evidence="5">
    <location>
        <begin position="128"/>
        <end position="154"/>
    </location>
</feature>
<feature type="transmembrane region" description="Helical" evidence="5">
    <location>
        <begin position="166"/>
        <end position="187"/>
    </location>
</feature>
<organism evidence="6 7">
    <name type="scientific">Anoxynatronum buryatiense</name>
    <dbReference type="NCBI Taxonomy" id="489973"/>
    <lineage>
        <taxon>Bacteria</taxon>
        <taxon>Bacillati</taxon>
        <taxon>Bacillota</taxon>
        <taxon>Clostridia</taxon>
        <taxon>Eubacteriales</taxon>
        <taxon>Clostridiaceae</taxon>
        <taxon>Anoxynatronum</taxon>
    </lineage>
</organism>
<feature type="transmembrane region" description="Helical" evidence="5">
    <location>
        <begin position="199"/>
        <end position="219"/>
    </location>
</feature>
<dbReference type="AlphaFoldDB" id="A0AA45WVP3"/>
<evidence type="ECO:0000256" key="1">
    <source>
        <dbReference type="ARBA" id="ARBA00004141"/>
    </source>
</evidence>
<gene>
    <name evidence="6" type="ORF">SAMN06296020_105168</name>
</gene>
<dbReference type="InterPro" id="IPR004710">
    <property type="entry name" value="Bilac:Na_transpt"/>
</dbReference>
<protein>
    <submittedName>
        <fullName evidence="6">Bile acid:Na+ symporter, BASS family</fullName>
    </submittedName>
</protein>
<dbReference type="Gene3D" id="1.20.1530.20">
    <property type="match status" value="1"/>
</dbReference>
<feature type="transmembrane region" description="Helical" evidence="5">
    <location>
        <begin position="225"/>
        <end position="246"/>
    </location>
</feature>
<feature type="transmembrane region" description="Helical" evidence="5">
    <location>
        <begin position="101"/>
        <end position="121"/>
    </location>
</feature>
<evidence type="ECO:0000313" key="7">
    <source>
        <dbReference type="Proteomes" id="UP001158066"/>
    </source>
</evidence>
<evidence type="ECO:0000256" key="5">
    <source>
        <dbReference type="SAM" id="Phobius"/>
    </source>
</evidence>
<keyword evidence="7" id="KW-1185">Reference proteome</keyword>
<dbReference type="PANTHER" id="PTHR10361">
    <property type="entry name" value="SODIUM-BILE ACID COTRANSPORTER"/>
    <property type="match status" value="1"/>
</dbReference>
<keyword evidence="4 5" id="KW-0472">Membrane</keyword>
<evidence type="ECO:0000256" key="4">
    <source>
        <dbReference type="ARBA" id="ARBA00023136"/>
    </source>
</evidence>
<keyword evidence="3 5" id="KW-1133">Transmembrane helix</keyword>
<dbReference type="GO" id="GO:0016020">
    <property type="term" value="C:membrane"/>
    <property type="evidence" value="ECO:0007669"/>
    <property type="project" value="UniProtKB-SubCell"/>
</dbReference>
<evidence type="ECO:0000313" key="6">
    <source>
        <dbReference type="EMBL" id="SMP54829.1"/>
    </source>
</evidence>
<accession>A0AA45WVP3</accession>
<reference evidence="6" key="1">
    <citation type="submission" date="2017-05" db="EMBL/GenBank/DDBJ databases">
        <authorList>
            <person name="Varghese N."/>
            <person name="Submissions S."/>
        </authorList>
    </citation>
    <scope>NUCLEOTIDE SEQUENCE</scope>
    <source>
        <strain evidence="6">Su22</strain>
    </source>
</reference>
<dbReference type="RefSeq" id="WP_283409086.1">
    <property type="nucleotide sequence ID" value="NZ_FXUF01000005.1"/>
</dbReference>
<feature type="transmembrane region" description="Helical" evidence="5">
    <location>
        <begin position="73"/>
        <end position="95"/>
    </location>
</feature>
<evidence type="ECO:0000256" key="3">
    <source>
        <dbReference type="ARBA" id="ARBA00022989"/>
    </source>
</evidence>
<feature type="transmembrane region" description="Helical" evidence="5">
    <location>
        <begin position="42"/>
        <end position="61"/>
    </location>
</feature>
<dbReference type="Pfam" id="PF01758">
    <property type="entry name" value="SBF"/>
    <property type="match status" value="1"/>
</dbReference>
<dbReference type="PANTHER" id="PTHR10361:SF28">
    <property type="entry name" value="P3 PROTEIN-RELATED"/>
    <property type="match status" value="1"/>
</dbReference>